<dbReference type="AlphaFoldDB" id="A0A540L2Q5"/>
<reference evidence="3 4" key="1">
    <citation type="journal article" date="2019" name="G3 (Bethesda)">
        <title>Sequencing of a Wild Apple (Malus baccata) Genome Unravels the Differences Between Cultivated and Wild Apple Species Regarding Disease Resistance and Cold Tolerance.</title>
        <authorList>
            <person name="Chen X."/>
        </authorList>
    </citation>
    <scope>NUCLEOTIDE SEQUENCE [LARGE SCALE GENOMIC DNA]</scope>
    <source>
        <strain evidence="4">cv. Shandingzi</strain>
        <tissue evidence="3">Leaves</tissue>
    </source>
</reference>
<dbReference type="SUPFAM" id="SSF50685">
    <property type="entry name" value="Barwin-like endoglucanases"/>
    <property type="match status" value="1"/>
</dbReference>
<dbReference type="PROSITE" id="PS50842">
    <property type="entry name" value="EXPANSIN_EG45"/>
    <property type="match status" value="1"/>
</dbReference>
<dbReference type="EMBL" id="VIEB01000804">
    <property type="protein sequence ID" value="TQD80532.1"/>
    <property type="molecule type" value="Genomic_DNA"/>
</dbReference>
<dbReference type="InterPro" id="IPR036908">
    <property type="entry name" value="RlpA-like_sf"/>
</dbReference>
<name>A0A540L2Q5_MALBA</name>
<feature type="chain" id="PRO_5022151592" description="Expansin-like EG45 domain-containing protein" evidence="1">
    <location>
        <begin position="34"/>
        <end position="142"/>
    </location>
</feature>
<gene>
    <name evidence="3" type="ORF">C1H46_033903</name>
</gene>
<feature type="signal peptide" evidence="1">
    <location>
        <begin position="1"/>
        <end position="33"/>
    </location>
</feature>
<dbReference type="Gene3D" id="2.40.40.10">
    <property type="entry name" value="RlpA-like domain"/>
    <property type="match status" value="1"/>
</dbReference>
<dbReference type="CDD" id="cd22269">
    <property type="entry name" value="DPBB_EG45-like"/>
    <property type="match status" value="1"/>
</dbReference>
<sequence>MGGRSFDHIFSMELLFMLMVLSFFCTELRLVSGDLGTATPYSPPYIPTRCFGTRPDQFPPMYLFVAVSEGLWDGGSACGRIYKIRCLSGPNMPCKGRATVEAKVVDFCRQSPCPSTIAMSTDAFAAISHNSSAPINIEYAQI</sequence>
<dbReference type="InterPro" id="IPR007112">
    <property type="entry name" value="Expansin/allergen_DPBB_dom"/>
</dbReference>
<dbReference type="Pfam" id="PF03330">
    <property type="entry name" value="DPBB_1"/>
    <property type="match status" value="1"/>
</dbReference>
<evidence type="ECO:0000256" key="1">
    <source>
        <dbReference type="SAM" id="SignalP"/>
    </source>
</evidence>
<evidence type="ECO:0000313" key="3">
    <source>
        <dbReference type="EMBL" id="TQD80532.1"/>
    </source>
</evidence>
<dbReference type="PANTHER" id="PTHR47480">
    <property type="entry name" value="EG45-LIKE DOMAIN CONTAINING PROTEIN"/>
    <property type="match status" value="1"/>
</dbReference>
<dbReference type="PANTHER" id="PTHR47480:SF6">
    <property type="entry name" value="EXPANSIN-LIKE EG45 DOMAIN-CONTAINING PROTEIN"/>
    <property type="match status" value="1"/>
</dbReference>
<organism evidence="3 4">
    <name type="scientific">Malus baccata</name>
    <name type="common">Siberian crab apple</name>
    <name type="synonym">Pyrus baccata</name>
    <dbReference type="NCBI Taxonomy" id="106549"/>
    <lineage>
        <taxon>Eukaryota</taxon>
        <taxon>Viridiplantae</taxon>
        <taxon>Streptophyta</taxon>
        <taxon>Embryophyta</taxon>
        <taxon>Tracheophyta</taxon>
        <taxon>Spermatophyta</taxon>
        <taxon>Magnoliopsida</taxon>
        <taxon>eudicotyledons</taxon>
        <taxon>Gunneridae</taxon>
        <taxon>Pentapetalae</taxon>
        <taxon>rosids</taxon>
        <taxon>fabids</taxon>
        <taxon>Rosales</taxon>
        <taxon>Rosaceae</taxon>
        <taxon>Amygdaloideae</taxon>
        <taxon>Maleae</taxon>
        <taxon>Malus</taxon>
    </lineage>
</organism>
<dbReference type="InterPro" id="IPR009009">
    <property type="entry name" value="RlpA-like_DPBB"/>
</dbReference>
<proteinExistence type="predicted"/>
<evidence type="ECO:0000259" key="2">
    <source>
        <dbReference type="PROSITE" id="PS50842"/>
    </source>
</evidence>
<comment type="caution">
    <text evidence="3">The sequence shown here is derived from an EMBL/GenBank/DDBJ whole genome shotgun (WGS) entry which is preliminary data.</text>
</comment>
<feature type="domain" description="Expansin-like EG45" evidence="2">
    <location>
        <begin position="36"/>
        <end position="142"/>
    </location>
</feature>
<accession>A0A540L2Q5</accession>
<keyword evidence="1" id="KW-0732">Signal</keyword>
<keyword evidence="4" id="KW-1185">Reference proteome</keyword>
<evidence type="ECO:0000313" key="4">
    <source>
        <dbReference type="Proteomes" id="UP000315295"/>
    </source>
</evidence>
<protein>
    <recommendedName>
        <fullName evidence="2">Expansin-like EG45 domain-containing protein</fullName>
    </recommendedName>
</protein>
<dbReference type="Proteomes" id="UP000315295">
    <property type="component" value="Unassembled WGS sequence"/>
</dbReference>